<evidence type="ECO:0000313" key="3">
    <source>
        <dbReference type="Proteomes" id="UP000029558"/>
    </source>
</evidence>
<feature type="transmembrane region" description="Helical" evidence="1">
    <location>
        <begin position="485"/>
        <end position="506"/>
    </location>
</feature>
<feature type="transmembrane region" description="Helical" evidence="1">
    <location>
        <begin position="797"/>
        <end position="818"/>
    </location>
</feature>
<feature type="transmembrane region" description="Helical" evidence="1">
    <location>
        <begin position="1014"/>
        <end position="1036"/>
    </location>
</feature>
<feature type="transmembrane region" description="Helical" evidence="1">
    <location>
        <begin position="1162"/>
        <end position="1184"/>
    </location>
</feature>
<feature type="transmembrane region" description="Helical" evidence="1">
    <location>
        <begin position="189"/>
        <end position="210"/>
    </location>
</feature>
<feature type="transmembrane region" description="Helical" evidence="1">
    <location>
        <begin position="641"/>
        <end position="662"/>
    </location>
</feature>
<dbReference type="Proteomes" id="UP000029558">
    <property type="component" value="Chromosome"/>
</dbReference>
<feature type="transmembrane region" description="Helical" evidence="1">
    <location>
        <begin position="1093"/>
        <end position="1114"/>
    </location>
</feature>
<gene>
    <name evidence="2" type="ORF">KU39_3035</name>
</gene>
<reference evidence="2 3" key="1">
    <citation type="journal article" date="2014" name="Genome Announc.">
        <title>Comparative Genome Analysis of Two Isolates of the Fish Pathogen Piscirickettsia salmonis from Different Hosts Reveals Major Differences in Virulence-Associated Secretion Systems.</title>
        <authorList>
            <person name="Bohle H."/>
            <person name="Henriquez P."/>
            <person name="Grothusen H."/>
            <person name="Navas E."/>
            <person name="Sandoval A."/>
            <person name="Bustamante F."/>
            <person name="Bustos P."/>
            <person name="Mancilla M."/>
        </authorList>
    </citation>
    <scope>NUCLEOTIDE SEQUENCE [LARGE SCALE GENOMIC DNA]</scope>
    <source>
        <strain evidence="3">B1-32597</strain>
    </source>
</reference>
<feature type="transmembrane region" description="Helical" evidence="1">
    <location>
        <begin position="407"/>
        <end position="428"/>
    </location>
</feature>
<feature type="transmembrane region" description="Helical" evidence="1">
    <location>
        <begin position="945"/>
        <end position="966"/>
    </location>
</feature>
<proteinExistence type="predicted"/>
<keyword evidence="1" id="KW-1133">Transmembrane helix</keyword>
<feature type="transmembrane region" description="Helical" evidence="1">
    <location>
        <begin position="1381"/>
        <end position="1402"/>
    </location>
</feature>
<accession>A0AAC8VKR0</accession>
<feature type="transmembrane region" description="Helical" evidence="1">
    <location>
        <begin position="1241"/>
        <end position="1262"/>
    </location>
</feature>
<protein>
    <submittedName>
        <fullName evidence="2">Membrane protein</fullName>
    </submittedName>
</protein>
<feature type="transmembrane region" description="Helical" evidence="1">
    <location>
        <begin position="258"/>
        <end position="280"/>
    </location>
</feature>
<sequence>MALRDIADGLRNARIALRDIGRACAHSYYSVLRRAYYLTGGNEAGIFPVLLTPPREVSYLEAGGTSIFGSSILGVLGSIAANTIRSAIQTSGNITNLVLHEKHTLTINNNRRRFISHILGAPGFAIGLIAGFAGATAAFAGRTFANSVRSAALVVGTAIKKVLHKDQEKAMDSTIDFGKQDRTWKEHLLGLPGAVLSLVPAAIGAATVLAGRAIVNSVRSAALVTGTVIKKLLHKDQDDIMKPTIDFGKQDRTWKEHLLGLPGAVLSLVPAAIGAATVLAGRAIVNSVRSAALVTGTVIKKVLHKDQDGVMKSTIDFGKQDRTWKEHLLGLPGAALSLVPAAIGAATVLAGRTFANSVRSAALVTGTAIKKVLHQDQEDAIQPVIDFGNNKDPRHPEKKRSLIEHAFGLPGTILGLVPAAIGAATVLAGRTFANSVRSAALVTGTAIKKVLHQDQEDAIQPVIDFGNNKDPRHPEKKRSLIEHAFGLPGTILGLVPAAIGAATVLAGRTFANSVRSAALVTGTAIKKVLHQDQEGAIQPVIDFGNNKDPRHPEKKRSLIEHAFGLPGTILGLVPAAIGAATVLAGRTFANSVRSAALVTGTAIKKVLHQDQEDAIQPVIDFGNNKDPRHPEKKRSLIEHAFGLPGTILGLVPAAIGAATVLAGRTFANSVRSAALVTGTAIKKVLHQDQEDAIQPVIDFGNNKDPRHPEKKRSLIEHAFGLPGTILGLVPAAIGAATVLAGRTFANSVRSAALVTGTAIKKVLHQDQEDAIQPVIDFGNNKDPRHPEKKRSLIEHAFGLPGTILGLVPAAIGAATVLAGRAIVNSVRSAALVTGTVIKKVLHKDQDDIMKPTIDFGKQDRTWKEHLLGLPGAVLSLVPAAIGAATVLAGRTFANSVRSAALVTGTAIKKVLHQDQEDAIQPVIDFGNNKDPRHPEKKRSLIEHAFGLPGTILGLVPAAIGAAAVFAGRAIVNSIRSAALVTGTVIKKVLHKDQDGVMKSTIDFGKQDRTWKEHLLGLPGAALSLVPAAIGAATVLAGRTFANSVRSAALVTGTAIKKVLHQDQEHAIQPVIDFGNNKDPQQPDKKRSLIEHAFGLPGAVLSLVPAAIGAAAVFAGRTIANSVHSAALVTGTVIKKVLHKDQDNVMKPTIDFGKQDRTWKEHLLGLPGAVLSLVPAAIGAATVLAGRTFANSVRSAALVTGTAIKKVLHQDQEDAIQPVIDFGNNKDPRHPEKKRSLIEHAFGLPGTILGLVLAAIGAATVLAGRAIVNSVRSAALVTGTVIKKVLHKDQDGVMKSTIDFGKQDRTWKEHLLGLPGAALSLVPAAIGAATVFAGRAFANSVRSAALVVGTAIKKVLHKDQEKTMDSTIAFGKQDRTWSEHALGIPGVALSLLPAAIGAAAVFAGRTIANSVRSAALVTGTVIKKVLHKDQDNVMKPTIDFGKQDRTWKEHLLGLPGAVLSLVPAAIGAATVLAGRTFANSWATFKNLSGGIMNVALERQVFKGLSNKADNRWSFGLPGAVAALAITGSIALATTIFTKLIPLAAGLVFAGPTALIRGLREGYKAITNQLRFSDTLNQTQRRLKNLFATLNASGKFPIGKEVQQAQDSAHYTQGFWKNVGKLCRKAITFNTQTLTERLLTAIAENLGAKQDVATAVDTAKRVVHEYYQGQSDWFTPEFEKGQIRDEINRISIFIQGYLENGAPGTQIPRNLYRKSQTATLFLSQLNPTEPAGHDYQAIPKTP</sequence>
<feature type="transmembrane region" description="Helical" evidence="1">
    <location>
        <begin position="563"/>
        <end position="584"/>
    </location>
</feature>
<feature type="transmembrane region" description="Helical" evidence="1">
    <location>
        <begin position="1450"/>
        <end position="1472"/>
    </location>
</feature>
<feature type="transmembrane region" description="Helical" evidence="1">
    <location>
        <begin position="118"/>
        <end position="140"/>
    </location>
</feature>
<organism evidence="2 3">
    <name type="scientific">Piscirickettsia salmonis</name>
    <dbReference type="NCBI Taxonomy" id="1238"/>
    <lineage>
        <taxon>Bacteria</taxon>
        <taxon>Pseudomonadati</taxon>
        <taxon>Pseudomonadota</taxon>
        <taxon>Gammaproteobacteria</taxon>
        <taxon>Thiotrichales</taxon>
        <taxon>Piscirickettsiaceae</taxon>
        <taxon>Piscirickettsia</taxon>
    </lineage>
</organism>
<keyword evidence="1" id="KW-0472">Membrane</keyword>
<feature type="transmembrane region" description="Helical" evidence="1">
    <location>
        <begin position="866"/>
        <end position="888"/>
    </location>
</feature>
<feature type="transmembrane region" description="Helical" evidence="1">
    <location>
        <begin position="1310"/>
        <end position="1332"/>
    </location>
</feature>
<feature type="transmembrane region" description="Helical" evidence="1">
    <location>
        <begin position="719"/>
        <end position="740"/>
    </location>
</feature>
<dbReference type="RefSeq" id="WP_048875847.1">
    <property type="nucleotide sequence ID" value="NZ_CP012508.1"/>
</dbReference>
<name>A0AAC8VKR0_PISSA</name>
<keyword evidence="1" id="KW-0812">Transmembrane</keyword>
<feature type="transmembrane region" description="Helical" evidence="1">
    <location>
        <begin position="1511"/>
        <end position="1531"/>
    </location>
</feature>
<evidence type="ECO:0000256" key="1">
    <source>
        <dbReference type="SAM" id="Phobius"/>
    </source>
</evidence>
<evidence type="ECO:0000313" key="2">
    <source>
        <dbReference type="EMBL" id="ALB24208.1"/>
    </source>
</evidence>
<dbReference type="EMBL" id="CP012508">
    <property type="protein sequence ID" value="ALB24208.1"/>
    <property type="molecule type" value="Genomic_DNA"/>
</dbReference>
<feature type="transmembrane region" description="Helical" evidence="1">
    <location>
        <begin position="329"/>
        <end position="350"/>
    </location>
</feature>